<dbReference type="SUPFAM" id="SSF52540">
    <property type="entry name" value="P-loop containing nucleoside triphosphate hydrolases"/>
    <property type="match status" value="1"/>
</dbReference>
<dbReference type="PANTHER" id="PTHR32182:SF22">
    <property type="entry name" value="ATP-DEPENDENT ENDONUCLEASE, OLD FAMILY-RELATED"/>
    <property type="match status" value="1"/>
</dbReference>
<organism evidence="2 3">
    <name type="scientific">Listeria monocytogenes</name>
    <dbReference type="NCBI Taxonomy" id="1639"/>
    <lineage>
        <taxon>Bacteria</taxon>
        <taxon>Bacillati</taxon>
        <taxon>Bacillota</taxon>
        <taxon>Bacilli</taxon>
        <taxon>Bacillales</taxon>
        <taxon>Listeriaceae</taxon>
        <taxon>Listeria</taxon>
    </lineage>
</organism>
<sequence length="76" mass="8664">MKTIKLLKLQLENFKGIKELEIDFQDNTSIYGANASGKTTILDAFTWLLFDKDSTNKKDFAIKTLDTEGNIIHKLN</sequence>
<evidence type="ECO:0000259" key="1">
    <source>
        <dbReference type="Pfam" id="PF13476"/>
    </source>
</evidence>
<dbReference type="GO" id="GO:0016887">
    <property type="term" value="F:ATP hydrolysis activity"/>
    <property type="evidence" value="ECO:0007669"/>
    <property type="project" value="InterPro"/>
</dbReference>
<dbReference type="GO" id="GO:0000731">
    <property type="term" value="P:DNA synthesis involved in DNA repair"/>
    <property type="evidence" value="ECO:0007669"/>
    <property type="project" value="TreeGrafter"/>
</dbReference>
<dbReference type="GO" id="GO:0006302">
    <property type="term" value="P:double-strand break repair"/>
    <property type="evidence" value="ECO:0007669"/>
    <property type="project" value="InterPro"/>
</dbReference>
<dbReference type="EMBL" id="AABEMN010000036">
    <property type="protein sequence ID" value="EAG9521169.1"/>
    <property type="molecule type" value="Genomic_DNA"/>
</dbReference>
<gene>
    <name evidence="2" type="ORF">D4B11_15475</name>
</gene>
<protein>
    <submittedName>
        <fullName evidence="2">DUF2813 domain-containing protein</fullName>
    </submittedName>
</protein>
<accession>A0A9P2EHF1</accession>
<dbReference type="PANTHER" id="PTHR32182">
    <property type="entry name" value="DNA REPLICATION AND REPAIR PROTEIN RECF"/>
    <property type="match status" value="1"/>
</dbReference>
<dbReference type="Proteomes" id="UP000546397">
    <property type="component" value="Unassembled WGS sequence"/>
</dbReference>
<dbReference type="InterPro" id="IPR027417">
    <property type="entry name" value="P-loop_NTPase"/>
</dbReference>
<evidence type="ECO:0000313" key="3">
    <source>
        <dbReference type="Proteomes" id="UP000546397"/>
    </source>
</evidence>
<dbReference type="Gene3D" id="3.40.50.300">
    <property type="entry name" value="P-loop containing nucleotide triphosphate hydrolases"/>
    <property type="match status" value="1"/>
</dbReference>
<dbReference type="AlphaFoldDB" id="A0A9P2EHF1"/>
<feature type="non-terminal residue" evidence="2">
    <location>
        <position position="76"/>
    </location>
</feature>
<comment type="caution">
    <text evidence="2">The sequence shown here is derived from an EMBL/GenBank/DDBJ whole genome shotgun (WGS) entry which is preliminary data.</text>
</comment>
<reference evidence="2 3" key="1">
    <citation type="submission" date="2019-04" db="EMBL/GenBank/DDBJ databases">
        <authorList>
            <person name="Ashton P.M."/>
            <person name="Dallman T."/>
            <person name="Nair S."/>
            <person name="De Pinna E."/>
            <person name="Peters T."/>
            <person name="Grant K."/>
        </authorList>
    </citation>
    <scope>NUCLEOTIDE SEQUENCE [LARGE SCALE GENOMIC DNA]</scope>
    <source>
        <strain evidence="2 3">289003</strain>
    </source>
</reference>
<dbReference type="Pfam" id="PF13476">
    <property type="entry name" value="AAA_23"/>
    <property type="match status" value="1"/>
</dbReference>
<dbReference type="InterPro" id="IPR038729">
    <property type="entry name" value="Rad50/SbcC_AAA"/>
</dbReference>
<evidence type="ECO:0000313" key="2">
    <source>
        <dbReference type="EMBL" id="EAG9521169.1"/>
    </source>
</evidence>
<name>A0A9P2EHF1_LISMN</name>
<feature type="domain" description="Rad50/SbcC-type AAA" evidence="1">
    <location>
        <begin position="8"/>
        <end position="68"/>
    </location>
</feature>
<proteinExistence type="predicted"/>